<organism evidence="1 2">
    <name type="scientific">Blumeria graminis f. sp. hordei (strain DH14)</name>
    <name type="common">Barley powdery mildew</name>
    <name type="synonym">Oidium monilioides f. sp. hordei</name>
    <dbReference type="NCBI Taxonomy" id="546991"/>
    <lineage>
        <taxon>Eukaryota</taxon>
        <taxon>Fungi</taxon>
        <taxon>Dikarya</taxon>
        <taxon>Ascomycota</taxon>
        <taxon>Pezizomycotina</taxon>
        <taxon>Leotiomycetes</taxon>
        <taxon>Erysiphales</taxon>
        <taxon>Erysiphaceae</taxon>
        <taxon>Blumeria</taxon>
        <taxon>Blumeria hordei</taxon>
    </lineage>
</organism>
<evidence type="ECO:0000313" key="2">
    <source>
        <dbReference type="Proteomes" id="UP000015441"/>
    </source>
</evidence>
<dbReference type="HOGENOM" id="CLU_056196_3_1_1"/>
<gene>
    <name evidence="1" type="ORF">BGHDH14_bghG004981000001001</name>
</gene>
<name>N1JDT4_BLUG1</name>
<dbReference type="Proteomes" id="UP000015441">
    <property type="component" value="Unassembled WGS sequence"/>
</dbReference>
<dbReference type="AlphaFoldDB" id="N1JDT4"/>
<reference evidence="1 2" key="1">
    <citation type="journal article" date="2010" name="Science">
        <title>Genome expansion and gene loss in powdery mildew fungi reveal tradeoffs in extreme parasitism.</title>
        <authorList>
            <person name="Spanu P.D."/>
            <person name="Abbott J.C."/>
            <person name="Amselem J."/>
            <person name="Burgis T.A."/>
            <person name="Soanes D.M."/>
            <person name="Stueber K."/>
            <person name="Ver Loren van Themaat E."/>
            <person name="Brown J.K.M."/>
            <person name="Butcher S.A."/>
            <person name="Gurr S.J."/>
            <person name="Lebrun M.-H."/>
            <person name="Ridout C.J."/>
            <person name="Schulze-Lefert P."/>
            <person name="Talbot N.J."/>
            <person name="Ahmadinejad N."/>
            <person name="Ametz C."/>
            <person name="Barton G.R."/>
            <person name="Benjdia M."/>
            <person name="Bidzinski P."/>
            <person name="Bindschedler L.V."/>
            <person name="Both M."/>
            <person name="Brewer M.T."/>
            <person name="Cadle-Davidson L."/>
            <person name="Cadle-Davidson M.M."/>
            <person name="Collemare J."/>
            <person name="Cramer R."/>
            <person name="Frenkel O."/>
            <person name="Godfrey D."/>
            <person name="Harriman J."/>
            <person name="Hoede C."/>
            <person name="King B.C."/>
            <person name="Klages S."/>
            <person name="Kleemann J."/>
            <person name="Knoll D."/>
            <person name="Koti P.S."/>
            <person name="Kreplak J."/>
            <person name="Lopez-Ruiz F.J."/>
            <person name="Lu X."/>
            <person name="Maekawa T."/>
            <person name="Mahanil S."/>
            <person name="Micali C."/>
            <person name="Milgroom M.G."/>
            <person name="Montana G."/>
            <person name="Noir S."/>
            <person name="O'Connell R.J."/>
            <person name="Oberhaensli S."/>
            <person name="Parlange F."/>
            <person name="Pedersen C."/>
            <person name="Quesneville H."/>
            <person name="Reinhardt R."/>
            <person name="Rott M."/>
            <person name="Sacristan S."/>
            <person name="Schmidt S.M."/>
            <person name="Schoen M."/>
            <person name="Skamnioti P."/>
            <person name="Sommer H."/>
            <person name="Stephens A."/>
            <person name="Takahara H."/>
            <person name="Thordal-Christensen H."/>
            <person name="Vigouroux M."/>
            <person name="Wessling R."/>
            <person name="Wicker T."/>
            <person name="Panstruga R."/>
        </authorList>
    </citation>
    <scope>NUCLEOTIDE SEQUENCE [LARGE SCALE GENOMIC DNA]</scope>
    <source>
        <strain evidence="1">DH14</strain>
    </source>
</reference>
<proteinExistence type="predicted"/>
<evidence type="ECO:0000313" key="1">
    <source>
        <dbReference type="EMBL" id="CCU81383.1"/>
    </source>
</evidence>
<sequence length="320" mass="36411">MNCLLAILLLTDRTPKESDRLAVIGFGEYFHIVEMYNPDGMRQFHSVEDSNDIMMAPSPTNGAGTYITIYCSPSQTLTDLNSFITAGTKWLRHGPQEGFQQSWEKELKCYYHVQTKLGKAEMHSLILAKDLAHGPCTQSILYSLKYQGRIQCLTSYNENYPFYDDEPRVLFNEYPKMESVVLKGKFLMVYETNGVQFGLAWYQGNLKLFSTHNGSSIWLPINDLKTDLKDSEDPKYIIDFLINSFPELGLIKTELNMGKHTPNLILESSQHSGSSGVSARRPDFKALLTKLGNHNLKFAETTAKGILGEEMDKFSNYYLY</sequence>
<keyword evidence="2" id="KW-1185">Reference proteome</keyword>
<comment type="caution">
    <text evidence="1">The sequence shown here is derived from an EMBL/GenBank/DDBJ whole genome shotgun (WGS) entry which is preliminary data.</text>
</comment>
<protein>
    <submittedName>
        <fullName evidence="1">Putative effector protein</fullName>
    </submittedName>
</protein>
<dbReference type="EMBL" id="CAUH01004981">
    <property type="protein sequence ID" value="CCU81383.1"/>
    <property type="molecule type" value="Genomic_DNA"/>
</dbReference>
<dbReference type="InParanoid" id="N1JDT4"/>
<accession>N1JDT4</accession>